<dbReference type="GO" id="GO:0005739">
    <property type="term" value="C:mitochondrion"/>
    <property type="evidence" value="ECO:0007669"/>
    <property type="project" value="UniProtKB-SubCell"/>
</dbReference>
<dbReference type="GeneID" id="5544692"/>
<gene>
    <name evidence="9" type="ORF">Kpol_1064p37</name>
</gene>
<dbReference type="OrthoDB" id="271881at2759"/>
<dbReference type="FunCoup" id="A7TMG1">
    <property type="interactions" value="92"/>
</dbReference>
<evidence type="ECO:0000259" key="8">
    <source>
        <dbReference type="Pfam" id="PF14881"/>
    </source>
</evidence>
<dbReference type="InterPro" id="IPR029209">
    <property type="entry name" value="DML1/Misato_tubulin"/>
</dbReference>
<dbReference type="Proteomes" id="UP000000267">
    <property type="component" value="Unassembled WGS sequence"/>
</dbReference>
<evidence type="ECO:0000259" key="7">
    <source>
        <dbReference type="Pfam" id="PF10644"/>
    </source>
</evidence>
<dbReference type="PhylomeDB" id="A7TMG1"/>
<dbReference type="KEGG" id="vpo:Kpol_1064p37"/>
<dbReference type="EMBL" id="DS480422">
    <property type="protein sequence ID" value="EDO16555.1"/>
    <property type="molecule type" value="Genomic_DNA"/>
</dbReference>
<dbReference type="HOGENOM" id="CLU_022511_2_2_1"/>
<comment type="function">
    <text evidence="1">Involved in the partitioning of the mitochondrial organelle and mitochondrial DNA (mtDNA) inheritance.</text>
</comment>
<dbReference type="InterPro" id="IPR019605">
    <property type="entry name" value="Misato_II_tubulin-like"/>
</dbReference>
<evidence type="ECO:0000256" key="4">
    <source>
        <dbReference type="ARBA" id="ARBA00014097"/>
    </source>
</evidence>
<name>A7TMG1_VANPO</name>
<dbReference type="OMA" id="DNGWGGF"/>
<feature type="domain" description="DML1/Misato tubulin" evidence="8">
    <location>
        <begin position="123"/>
        <end position="309"/>
    </location>
</feature>
<evidence type="ECO:0000256" key="3">
    <source>
        <dbReference type="ARBA" id="ARBA00008507"/>
    </source>
</evidence>
<dbReference type="eggNOG" id="KOG2530">
    <property type="taxonomic scope" value="Eukaryota"/>
</dbReference>
<dbReference type="GO" id="GO:0007005">
    <property type="term" value="P:mitochondrion organization"/>
    <property type="evidence" value="ECO:0007669"/>
    <property type="project" value="InterPro"/>
</dbReference>
<dbReference type="Pfam" id="PF10644">
    <property type="entry name" value="Misat_Tub_SegII"/>
    <property type="match status" value="1"/>
</dbReference>
<evidence type="ECO:0000256" key="2">
    <source>
        <dbReference type="ARBA" id="ARBA00004173"/>
    </source>
</evidence>
<evidence type="ECO:0000256" key="1">
    <source>
        <dbReference type="ARBA" id="ARBA00003757"/>
    </source>
</evidence>
<comment type="subcellular location">
    <subcellularLocation>
        <location evidence="2">Mitochondrion</location>
    </subcellularLocation>
</comment>
<evidence type="ECO:0000313" key="9">
    <source>
        <dbReference type="EMBL" id="EDO16555.1"/>
    </source>
</evidence>
<dbReference type="PANTHER" id="PTHR13391:SF0">
    <property type="entry name" value="PROTEIN MISATO HOMOLOG 1"/>
    <property type="match status" value="1"/>
</dbReference>
<evidence type="ECO:0000256" key="5">
    <source>
        <dbReference type="ARBA" id="ARBA00022030"/>
    </source>
</evidence>
<dbReference type="InterPro" id="IPR049942">
    <property type="entry name" value="DML1/Misato"/>
</dbReference>
<dbReference type="InterPro" id="IPR036525">
    <property type="entry name" value="Tubulin/FtsZ_GTPase_sf"/>
</dbReference>
<accession>A7TMG1</accession>
<dbReference type="RefSeq" id="XP_001644413.1">
    <property type="nucleotide sequence ID" value="XM_001644363.1"/>
</dbReference>
<dbReference type="InParanoid" id="A7TMG1"/>
<dbReference type="STRING" id="436907.A7TMG1"/>
<dbReference type="GO" id="GO:0006276">
    <property type="term" value="P:plasmid maintenance"/>
    <property type="evidence" value="ECO:0007669"/>
    <property type="project" value="EnsemblFungi"/>
</dbReference>
<keyword evidence="6" id="KW-0496">Mitochondrion</keyword>
<proteinExistence type="inferred from homology"/>
<dbReference type="SUPFAM" id="SSF52490">
    <property type="entry name" value="Tubulin nucleotide-binding domain-like"/>
    <property type="match status" value="1"/>
</dbReference>
<dbReference type="Pfam" id="PF14881">
    <property type="entry name" value="Tubulin_3"/>
    <property type="match status" value="1"/>
</dbReference>
<evidence type="ECO:0000313" key="10">
    <source>
        <dbReference type="Proteomes" id="UP000000267"/>
    </source>
</evidence>
<evidence type="ECO:0000256" key="6">
    <source>
        <dbReference type="ARBA" id="ARBA00023128"/>
    </source>
</evidence>
<keyword evidence="10" id="KW-1185">Reference proteome</keyword>
<dbReference type="PANTHER" id="PTHR13391">
    <property type="entry name" value="MITOCHONDRIAL DISTRIBUTION REGULATOR MISATO"/>
    <property type="match status" value="1"/>
</dbReference>
<organism evidence="10">
    <name type="scientific">Vanderwaltozyma polyspora (strain ATCC 22028 / DSM 70294 / BCRC 21397 / CBS 2163 / NBRC 10782 / NRRL Y-8283 / UCD 57-17)</name>
    <name type="common">Kluyveromyces polysporus</name>
    <dbReference type="NCBI Taxonomy" id="436907"/>
    <lineage>
        <taxon>Eukaryota</taxon>
        <taxon>Fungi</taxon>
        <taxon>Dikarya</taxon>
        <taxon>Ascomycota</taxon>
        <taxon>Saccharomycotina</taxon>
        <taxon>Saccharomycetes</taxon>
        <taxon>Saccharomycetales</taxon>
        <taxon>Saccharomycetaceae</taxon>
        <taxon>Vanderwaltozyma</taxon>
    </lineage>
</organism>
<dbReference type="AlphaFoldDB" id="A7TMG1"/>
<reference evidence="9 10" key="1">
    <citation type="journal article" date="2007" name="Proc. Natl. Acad. Sci. U.S.A.">
        <title>Independent sorting-out of thousands of duplicated gene pairs in two yeast species descended from a whole-genome duplication.</title>
        <authorList>
            <person name="Scannell D.R."/>
            <person name="Frank A.C."/>
            <person name="Conant G.C."/>
            <person name="Byrne K.P."/>
            <person name="Woolfit M."/>
            <person name="Wolfe K.H."/>
        </authorList>
    </citation>
    <scope>NUCLEOTIDE SEQUENCE [LARGE SCALE GENOMIC DNA]</scope>
    <source>
        <strain evidence="10">ATCC 22028 / DSM 70294 / BCRC 21397 / CBS 2163 / NBRC 10782 / NRRL Y-8283 / UCD 57-17</strain>
    </source>
</reference>
<sequence>MHEIITISVSHRANHLATQFFNCQEASLYDNKNDSEKSIFLNPIVDRLSKTVSYYPRALLWDAKTGTGSLGKHQYFNEDDYYNFDDGDNNNVEKNESSDIMITHPRINRSEYQMALDSGSKLPVLTPSITRYWSDYSKLIYQPKSLNTLRNWYHDVEEPNLPDYENLGERKFNDYIIGYDEFNDNYSMDFFDDNFHYQLEQCDSLQGFQMITDLDSAWGGFSTALLLELRNELPKSVVYTWGLNEDDPLTGTVTKDQMITRANLHKLSNKLRASINLKQESDLFIPLYEPPNTSNWELSGMLCKIFDTVNSLFSQSNMDQRRSMDYLAECIKDGDEVRNIVSNITSTDCTDLQYSFYPRVKPLKTRRNDDSLHIFSKASITRTMEINHKSNDLKELFTYPYSPSDTIPIAFRKVSEFTVDLESTEVCRDVYQQWHDIVSKYFRHDSDREELKDELATVSSNYEFGWYDDEDSGDDDY</sequence>
<comment type="similarity">
    <text evidence="3">Belongs to the misato family.</text>
</comment>
<dbReference type="Gene3D" id="3.40.50.1440">
    <property type="entry name" value="Tubulin/FtsZ, GTPase domain"/>
    <property type="match status" value="1"/>
</dbReference>
<protein>
    <recommendedName>
        <fullName evidence="4">Protein DML1</fullName>
    </recommendedName>
    <alternativeName>
        <fullName evidence="5">Protein dml1</fullName>
    </alternativeName>
</protein>
<feature type="domain" description="Misato Segment II tubulin-like" evidence="7">
    <location>
        <begin position="2"/>
        <end position="117"/>
    </location>
</feature>